<feature type="transmembrane region" description="Helical" evidence="6">
    <location>
        <begin position="45"/>
        <end position="63"/>
    </location>
</feature>
<accession>A0AAF0HFS5</accession>
<dbReference type="PANTHER" id="PTHR43124">
    <property type="entry name" value="PURINE EFFLUX PUMP PBUE"/>
    <property type="match status" value="1"/>
</dbReference>
<dbReference type="SUPFAM" id="SSF103473">
    <property type="entry name" value="MFS general substrate transporter"/>
    <property type="match status" value="1"/>
</dbReference>
<feature type="transmembrane region" description="Helical" evidence="6">
    <location>
        <begin position="277"/>
        <end position="297"/>
    </location>
</feature>
<sequence>MSKLNSFQGDASLSIGHMAGMIDLAALPLWVGVLMQYYQLPPERAGLTITMFLGAVVLASCLLAPQFHRLHHRAVAVGGFAVAALSFFAASRLFVGDVSFQTLLILHAVAGLGAGSGLSVSHGLMGRTVNPHRLFGIANVTMGALAIVMFAVLPGIIRQNGGHVLFEALALIMAFASACAVFFYPSIEKTIPGAATRKAEPRAPLSPAVWPVIGVIICLAMNQAMIFSFVERIGVERGFGEERVQIILVVMGFINLAPGLLAALLQNRLSATTVGTIAPILQATFAVSLTGTTYFPLYAAPMAFFVCLVIFTHVFLFGLLSKIDKSGRAVAATPAMMMFGSALGPALGGAIVAGIGYRSLGWAAVLIASLALVLILLARRLLAQTEKKPAMVSA</sequence>
<dbReference type="GO" id="GO:0022857">
    <property type="term" value="F:transmembrane transporter activity"/>
    <property type="evidence" value="ECO:0007669"/>
    <property type="project" value="InterPro"/>
</dbReference>
<dbReference type="EMBL" id="CP124735">
    <property type="protein sequence ID" value="WHA43929.1"/>
    <property type="molecule type" value="Genomic_DNA"/>
</dbReference>
<feature type="transmembrane region" description="Helical" evidence="6">
    <location>
        <begin position="75"/>
        <end position="94"/>
    </location>
</feature>
<dbReference type="InterPro" id="IPR050189">
    <property type="entry name" value="MFS_Efflux_Transporters"/>
</dbReference>
<evidence type="ECO:0000256" key="5">
    <source>
        <dbReference type="ARBA" id="ARBA00023136"/>
    </source>
</evidence>
<feature type="transmembrane region" description="Helical" evidence="6">
    <location>
        <begin position="21"/>
        <end position="39"/>
    </location>
</feature>
<dbReference type="InterPro" id="IPR036259">
    <property type="entry name" value="MFS_trans_sf"/>
</dbReference>
<feature type="transmembrane region" description="Helical" evidence="6">
    <location>
        <begin position="163"/>
        <end position="184"/>
    </location>
</feature>
<keyword evidence="2" id="KW-1003">Cell membrane</keyword>
<keyword evidence="4 6" id="KW-1133">Transmembrane helix</keyword>
<reference evidence="7" key="1">
    <citation type="submission" date="2023-05" db="EMBL/GenBank/DDBJ databases">
        <title>Complete genome sequence of Agrobacterium larrymoorei CFBP5477.</title>
        <authorList>
            <person name="Yen H.-C."/>
            <person name="Chou L."/>
            <person name="Lin Y.-C."/>
            <person name="Lai E.-M."/>
            <person name="Kuo C.-H."/>
        </authorList>
    </citation>
    <scope>NUCLEOTIDE SEQUENCE</scope>
    <source>
        <strain evidence="7">CFBP5477</strain>
        <plasmid evidence="7">pAlCFBP5477</plasmid>
    </source>
</reference>
<evidence type="ECO:0000256" key="3">
    <source>
        <dbReference type="ARBA" id="ARBA00022692"/>
    </source>
</evidence>
<geneLocation type="plasmid" evidence="7 8">
    <name>pAlCFBP5477</name>
</geneLocation>
<evidence type="ECO:0000256" key="1">
    <source>
        <dbReference type="ARBA" id="ARBA00004651"/>
    </source>
</evidence>
<feature type="transmembrane region" description="Helical" evidence="6">
    <location>
        <begin position="246"/>
        <end position="265"/>
    </location>
</feature>
<proteinExistence type="predicted"/>
<name>A0AAF0HFS5_9HYPH</name>
<keyword evidence="7" id="KW-0614">Plasmid</keyword>
<evidence type="ECO:0000313" key="7">
    <source>
        <dbReference type="EMBL" id="WHA43929.1"/>
    </source>
</evidence>
<dbReference type="Proteomes" id="UP000298664">
    <property type="component" value="Plasmid pAlCFBP5477"/>
</dbReference>
<feature type="transmembrane region" description="Helical" evidence="6">
    <location>
        <begin position="100"/>
        <end position="122"/>
    </location>
</feature>
<feature type="transmembrane region" description="Helical" evidence="6">
    <location>
        <begin position="335"/>
        <end position="355"/>
    </location>
</feature>
<dbReference type="InterPro" id="IPR011701">
    <property type="entry name" value="MFS"/>
</dbReference>
<gene>
    <name evidence="7" type="ORF">CFBP5477_022690</name>
</gene>
<dbReference type="AlphaFoldDB" id="A0AAF0HFS5"/>
<evidence type="ECO:0000256" key="2">
    <source>
        <dbReference type="ARBA" id="ARBA00022475"/>
    </source>
</evidence>
<protein>
    <submittedName>
        <fullName evidence="7">MFS transporter</fullName>
    </submittedName>
</protein>
<dbReference type="RefSeq" id="WP_170980319.1">
    <property type="nucleotide sequence ID" value="NZ_CP124735.1"/>
</dbReference>
<evidence type="ECO:0000256" key="6">
    <source>
        <dbReference type="SAM" id="Phobius"/>
    </source>
</evidence>
<feature type="transmembrane region" description="Helical" evidence="6">
    <location>
        <begin position="361"/>
        <end position="378"/>
    </location>
</feature>
<dbReference type="Gene3D" id="1.20.1250.20">
    <property type="entry name" value="MFS general substrate transporter like domains"/>
    <property type="match status" value="1"/>
</dbReference>
<feature type="transmembrane region" description="Helical" evidence="6">
    <location>
        <begin position="134"/>
        <end position="157"/>
    </location>
</feature>
<comment type="subcellular location">
    <subcellularLocation>
        <location evidence="1">Cell membrane</location>
        <topology evidence="1">Multi-pass membrane protein</topology>
    </subcellularLocation>
</comment>
<dbReference type="Pfam" id="PF07690">
    <property type="entry name" value="MFS_1"/>
    <property type="match status" value="1"/>
</dbReference>
<evidence type="ECO:0000313" key="8">
    <source>
        <dbReference type="Proteomes" id="UP000298664"/>
    </source>
</evidence>
<keyword evidence="5 6" id="KW-0472">Membrane</keyword>
<dbReference type="PANTHER" id="PTHR43124:SF10">
    <property type="entry name" value="PURINE EFFLUX PUMP PBUE"/>
    <property type="match status" value="1"/>
</dbReference>
<feature type="transmembrane region" description="Helical" evidence="6">
    <location>
        <begin position="205"/>
        <end position="226"/>
    </location>
</feature>
<feature type="transmembrane region" description="Helical" evidence="6">
    <location>
        <begin position="303"/>
        <end position="323"/>
    </location>
</feature>
<evidence type="ECO:0000256" key="4">
    <source>
        <dbReference type="ARBA" id="ARBA00022989"/>
    </source>
</evidence>
<keyword evidence="3 6" id="KW-0812">Transmembrane</keyword>
<dbReference type="GO" id="GO:0005886">
    <property type="term" value="C:plasma membrane"/>
    <property type="evidence" value="ECO:0007669"/>
    <property type="project" value="UniProtKB-SubCell"/>
</dbReference>
<organism evidence="7 8">
    <name type="scientific">Agrobacterium larrymoorei</name>
    <dbReference type="NCBI Taxonomy" id="160699"/>
    <lineage>
        <taxon>Bacteria</taxon>
        <taxon>Pseudomonadati</taxon>
        <taxon>Pseudomonadota</taxon>
        <taxon>Alphaproteobacteria</taxon>
        <taxon>Hyphomicrobiales</taxon>
        <taxon>Rhizobiaceae</taxon>
        <taxon>Rhizobium/Agrobacterium group</taxon>
        <taxon>Agrobacterium</taxon>
    </lineage>
</organism>